<dbReference type="Gene3D" id="3.40.1580.20">
    <property type="entry name" value="Syd protein"/>
    <property type="match status" value="1"/>
</dbReference>
<dbReference type="CDD" id="cd16323">
    <property type="entry name" value="Syd"/>
    <property type="match status" value="1"/>
</dbReference>
<comment type="subcellular location">
    <subcellularLocation>
        <location evidence="4">Cell inner membrane</location>
        <topology evidence="4">Peripheral membrane protein</topology>
        <orientation evidence="4">Cytoplasmic side</orientation>
    </subcellularLocation>
    <text evidence="4">Loosely associated with the cytoplasmic side of the inner membrane, probably via SecY.</text>
</comment>
<evidence type="ECO:0000256" key="1">
    <source>
        <dbReference type="ARBA" id="ARBA00022475"/>
    </source>
</evidence>
<dbReference type="RefSeq" id="WP_343876686.1">
    <property type="nucleotide sequence ID" value="NZ_BAAAFW010000014.1"/>
</dbReference>
<dbReference type="InterPro" id="IPR009948">
    <property type="entry name" value="Syd"/>
</dbReference>
<keyword evidence="1 4" id="KW-1003">Cell membrane</keyword>
<evidence type="ECO:0000256" key="3">
    <source>
        <dbReference type="ARBA" id="ARBA00023136"/>
    </source>
</evidence>
<keyword evidence="3 4" id="KW-0472">Membrane</keyword>
<dbReference type="Proteomes" id="UP001596215">
    <property type="component" value="Unassembled WGS sequence"/>
</dbReference>
<name>A0ABW1VSQ0_9GAMM</name>
<evidence type="ECO:0000313" key="6">
    <source>
        <dbReference type="Proteomes" id="UP001596215"/>
    </source>
</evidence>
<evidence type="ECO:0000313" key="5">
    <source>
        <dbReference type="EMBL" id="MFC6362817.1"/>
    </source>
</evidence>
<proteinExistence type="inferred from homology"/>
<protein>
    <recommendedName>
        <fullName evidence="4">Protein Syd</fullName>
    </recommendedName>
</protein>
<dbReference type="EMBL" id="JBHSUC010000015">
    <property type="protein sequence ID" value="MFC6362817.1"/>
    <property type="molecule type" value="Genomic_DNA"/>
</dbReference>
<comment type="caution">
    <text evidence="5">The sequence shown here is derived from an EMBL/GenBank/DDBJ whole genome shotgun (WGS) entry which is preliminary data.</text>
</comment>
<dbReference type="NCBIfam" id="NF003439">
    <property type="entry name" value="PRK04968.1"/>
    <property type="match status" value="1"/>
</dbReference>
<comment type="similarity">
    <text evidence="4">Belongs to the Syd family.</text>
</comment>
<organism evidence="5 6">
    <name type="scientific">Tatumella punctata</name>
    <dbReference type="NCBI Taxonomy" id="399969"/>
    <lineage>
        <taxon>Bacteria</taxon>
        <taxon>Pseudomonadati</taxon>
        <taxon>Pseudomonadota</taxon>
        <taxon>Gammaproteobacteria</taxon>
        <taxon>Enterobacterales</taxon>
        <taxon>Erwiniaceae</taxon>
        <taxon>Tatumella</taxon>
    </lineage>
</organism>
<dbReference type="HAMAP" id="MF_01104">
    <property type="entry name" value="Syd"/>
    <property type="match status" value="1"/>
</dbReference>
<dbReference type="Pfam" id="PF07348">
    <property type="entry name" value="Syd"/>
    <property type="match status" value="1"/>
</dbReference>
<keyword evidence="2 4" id="KW-0997">Cell inner membrane</keyword>
<accession>A0ABW1VSQ0</accession>
<gene>
    <name evidence="4 5" type="primary">syd</name>
    <name evidence="5" type="ORF">ACFP73_12065</name>
</gene>
<evidence type="ECO:0000256" key="4">
    <source>
        <dbReference type="HAMAP-Rule" id="MF_01104"/>
    </source>
</evidence>
<evidence type="ECO:0000256" key="2">
    <source>
        <dbReference type="ARBA" id="ARBA00022519"/>
    </source>
</evidence>
<reference evidence="6" key="1">
    <citation type="journal article" date="2019" name="Int. J. Syst. Evol. Microbiol.">
        <title>The Global Catalogue of Microorganisms (GCM) 10K type strain sequencing project: providing services to taxonomists for standard genome sequencing and annotation.</title>
        <authorList>
            <consortium name="The Broad Institute Genomics Platform"/>
            <consortium name="The Broad Institute Genome Sequencing Center for Infectious Disease"/>
            <person name="Wu L."/>
            <person name="Ma J."/>
        </authorList>
    </citation>
    <scope>NUCLEOTIDE SEQUENCE [LARGE SCALE GENOMIC DNA]</scope>
    <source>
        <strain evidence="6">CGMCC 4.1530</strain>
    </source>
</reference>
<sequence length="183" mass="20582">MMQQISEAMAGFTRRYCDQWQQQTGHLPYSEALYGMDSPCITASDQHGVYWQPREFTLPATLDAVERGLGIVIQPAVTGWYTSQFAGDMHAAWQGAPLTLLQAWNEDDFSRVQENLIGHLVMKRRLKQTPTLFIAATDQDTEIISVCNLSGEVIREALGTKKREILSKTVDDFLSELDVVVTN</sequence>
<comment type="function">
    <text evidence="4">Interacts with the SecY protein in vivo. May bind preferentially to an uncomplexed state of SecY, thus functioning either as a chelating agent for excess SecY in the cell or as a regulatory factor that negatively controls the translocase function.</text>
</comment>
<dbReference type="InterPro" id="IPR038228">
    <property type="entry name" value="Syd_sf"/>
</dbReference>
<keyword evidence="6" id="KW-1185">Reference proteome</keyword>